<feature type="region of interest" description="Disordered" evidence="2">
    <location>
        <begin position="594"/>
        <end position="615"/>
    </location>
</feature>
<dbReference type="AlphaFoldDB" id="A0A8S4A671"/>
<evidence type="ECO:0000256" key="2">
    <source>
        <dbReference type="SAM" id="MobiDB-lite"/>
    </source>
</evidence>
<feature type="coiled-coil region" evidence="1">
    <location>
        <begin position="700"/>
        <end position="807"/>
    </location>
</feature>
<keyword evidence="1" id="KW-0175">Coiled coil</keyword>
<sequence length="908" mass="104177">QYHQKAVASLEAALKKKEETISSLHSELRDVRLKFEEAQGKWTCVSVELQEKCTQLEKFKCEAEDHIADEMKQLKLQFEEKNYSHAFLASQQVIREMQAEQEEFAKLFDDLEHSVSLQGRLQDLLGPLIRKSRKVAKDHISVRDRLTKQNQAIQKQLTSVQTDLEVALSENKDLHEDIQNISDILKRSNENYAELEATYQAAAQDIGESQTKIAELNNKIEFGFKIMKDLMTVKADLTDQVSEHQEMCSLQTEKLKSSEEEVQRLTQQLERERKMMDAKSEYYEQVIAEHEGSKSRLEIYIENLRDTLDSWEVDRDVQSKVIADCEEQLDKQRAKMEAMSQELQSLRKIKAVTQPERDYYQELRNTNKFLEAEKQLYLEALTDCRSRLEAEVELTASNNKLIDALRSNNTELQQSNDQLMSDVQVLEETLSLKSTDIDMSCTAMDNLQERMESVLSSLQQKLGHEVKPDKSARETFFTPSKLASSYPQESSLMTQILSARKARSQMSQSSNASFAQQRGSVLHSTFINHDTSSCSRAEEAERTRLKQNNVLFGALQPRLVAEAESYLSPRSQSFMTSQNSRMLTDSRRSVLFSSASKGTIKNQDASQNRSQTSVRKDLSSLYPVTEQNVSTPGYAKICSIPSTMDRTLESLARAKGESSRSENSSLDDVAAVLDSDSMLAKVQQVDRLFTLILKTADMAQRASELTVKDLKEDMALLEDKLRFQRCQTKDLETELQQKSAQLMSAKTQMQELNARMREKTQSLMTFQDQQHQVTTLEEEKVELNRKVRSLREEVKMLTEQLHEVLQKFDDIKTGQKPEGACVREIVNLKKQNHELVMKLFDERDKNIAVGEKAMRRMKILDTNWRKAEAEVKKFDELVEQIRETCISSQAQSTHPVILQVVRLIDGVE</sequence>
<protein>
    <submittedName>
        <fullName evidence="3">Uncharacterized protein</fullName>
    </submittedName>
</protein>
<evidence type="ECO:0000313" key="4">
    <source>
        <dbReference type="Proteomes" id="UP000678393"/>
    </source>
</evidence>
<dbReference type="OrthoDB" id="10071766at2759"/>
<evidence type="ECO:0000313" key="3">
    <source>
        <dbReference type="EMBL" id="CAG5135758.1"/>
    </source>
</evidence>
<dbReference type="Proteomes" id="UP000678393">
    <property type="component" value="Unassembled WGS sequence"/>
</dbReference>
<organism evidence="3 4">
    <name type="scientific">Candidula unifasciata</name>
    <dbReference type="NCBI Taxonomy" id="100452"/>
    <lineage>
        <taxon>Eukaryota</taxon>
        <taxon>Metazoa</taxon>
        <taxon>Spiralia</taxon>
        <taxon>Lophotrochozoa</taxon>
        <taxon>Mollusca</taxon>
        <taxon>Gastropoda</taxon>
        <taxon>Heterobranchia</taxon>
        <taxon>Euthyneura</taxon>
        <taxon>Panpulmonata</taxon>
        <taxon>Eupulmonata</taxon>
        <taxon>Stylommatophora</taxon>
        <taxon>Helicina</taxon>
        <taxon>Helicoidea</taxon>
        <taxon>Geomitridae</taxon>
        <taxon>Candidula</taxon>
    </lineage>
</organism>
<keyword evidence="4" id="KW-1185">Reference proteome</keyword>
<evidence type="ECO:0000256" key="1">
    <source>
        <dbReference type="SAM" id="Coils"/>
    </source>
</evidence>
<name>A0A8S4A671_9EUPU</name>
<comment type="caution">
    <text evidence="3">The sequence shown here is derived from an EMBL/GenBank/DDBJ whole genome shotgun (WGS) entry which is preliminary data.</text>
</comment>
<gene>
    <name evidence="3" type="ORF">CUNI_LOCUS21316</name>
</gene>
<dbReference type="EMBL" id="CAJHNH020008455">
    <property type="protein sequence ID" value="CAG5135758.1"/>
    <property type="molecule type" value="Genomic_DNA"/>
</dbReference>
<proteinExistence type="predicted"/>
<dbReference type="Gene3D" id="1.10.287.1490">
    <property type="match status" value="1"/>
</dbReference>
<feature type="coiled-coil region" evidence="1">
    <location>
        <begin position="7"/>
        <end position="34"/>
    </location>
</feature>
<accession>A0A8S4A671</accession>
<feature type="coiled-coil region" evidence="1">
    <location>
        <begin position="143"/>
        <end position="219"/>
    </location>
</feature>
<feature type="compositionally biased region" description="Polar residues" evidence="2">
    <location>
        <begin position="594"/>
        <end position="613"/>
    </location>
</feature>
<feature type="non-terminal residue" evidence="3">
    <location>
        <position position="1"/>
    </location>
</feature>
<reference evidence="3" key="1">
    <citation type="submission" date="2021-04" db="EMBL/GenBank/DDBJ databases">
        <authorList>
            <consortium name="Molecular Ecology Group"/>
        </authorList>
    </citation>
    <scope>NUCLEOTIDE SEQUENCE</scope>
</reference>
<feature type="coiled-coil region" evidence="1">
    <location>
        <begin position="322"/>
        <end position="429"/>
    </location>
</feature>
<feature type="coiled-coil region" evidence="1">
    <location>
        <begin position="248"/>
        <end position="275"/>
    </location>
</feature>